<name>A0A9Q0JY69_9MAGN</name>
<comment type="caution">
    <text evidence="1">The sequence shown here is derived from an EMBL/GenBank/DDBJ whole genome shotgun (WGS) entry which is preliminary data.</text>
</comment>
<evidence type="ECO:0000313" key="2">
    <source>
        <dbReference type="Proteomes" id="UP001141806"/>
    </source>
</evidence>
<sequence length="140" mass="15540">MCGWRSEVGKDQFSHSVSAVHSDASVTSHIPSMGKLPFGGPLQQPQVPMTQQLQAAMQLLSSEQFIDYMLPEKQRPSVTSSLSRQSPTISPLQQTPNIVCPVQQSQVPVPQQLHAAMQQCSCCLRSRFLIICCLRNNYLK</sequence>
<protein>
    <submittedName>
        <fullName evidence="1">Uncharacterized protein</fullName>
    </submittedName>
</protein>
<dbReference type="EMBL" id="JAMYWD010000011">
    <property type="protein sequence ID" value="KAJ4956266.1"/>
    <property type="molecule type" value="Genomic_DNA"/>
</dbReference>
<dbReference type="AlphaFoldDB" id="A0A9Q0JY69"/>
<reference evidence="1" key="1">
    <citation type="journal article" date="2023" name="Plant J.">
        <title>The genome of the king protea, Protea cynaroides.</title>
        <authorList>
            <person name="Chang J."/>
            <person name="Duong T.A."/>
            <person name="Schoeman C."/>
            <person name="Ma X."/>
            <person name="Roodt D."/>
            <person name="Barker N."/>
            <person name="Li Z."/>
            <person name="Van de Peer Y."/>
            <person name="Mizrachi E."/>
        </authorList>
    </citation>
    <scope>NUCLEOTIDE SEQUENCE</scope>
    <source>
        <tissue evidence="1">Young leaves</tissue>
    </source>
</reference>
<dbReference type="Proteomes" id="UP001141806">
    <property type="component" value="Unassembled WGS sequence"/>
</dbReference>
<proteinExistence type="predicted"/>
<gene>
    <name evidence="1" type="ORF">NE237_013049</name>
</gene>
<organism evidence="1 2">
    <name type="scientific">Protea cynaroides</name>
    <dbReference type="NCBI Taxonomy" id="273540"/>
    <lineage>
        <taxon>Eukaryota</taxon>
        <taxon>Viridiplantae</taxon>
        <taxon>Streptophyta</taxon>
        <taxon>Embryophyta</taxon>
        <taxon>Tracheophyta</taxon>
        <taxon>Spermatophyta</taxon>
        <taxon>Magnoliopsida</taxon>
        <taxon>Proteales</taxon>
        <taxon>Proteaceae</taxon>
        <taxon>Protea</taxon>
    </lineage>
</organism>
<accession>A0A9Q0JY69</accession>
<keyword evidence="2" id="KW-1185">Reference proteome</keyword>
<evidence type="ECO:0000313" key="1">
    <source>
        <dbReference type="EMBL" id="KAJ4956266.1"/>
    </source>
</evidence>